<comment type="caution">
    <text evidence="2">The sequence shown here is derived from an EMBL/GenBank/DDBJ whole genome shotgun (WGS) entry which is preliminary data.</text>
</comment>
<feature type="compositionally biased region" description="Basic and acidic residues" evidence="1">
    <location>
        <begin position="14"/>
        <end position="26"/>
    </location>
</feature>
<protein>
    <submittedName>
        <fullName evidence="2">Uncharacterized protein</fullName>
    </submittedName>
</protein>
<accession>A0A498HK29</accession>
<dbReference type="Proteomes" id="UP000290289">
    <property type="component" value="Chromosome 16"/>
</dbReference>
<evidence type="ECO:0000313" key="3">
    <source>
        <dbReference type="Proteomes" id="UP000290289"/>
    </source>
</evidence>
<name>A0A498HK29_MALDO</name>
<evidence type="ECO:0000256" key="1">
    <source>
        <dbReference type="SAM" id="MobiDB-lite"/>
    </source>
</evidence>
<proteinExistence type="predicted"/>
<dbReference type="AlphaFoldDB" id="A0A498HK29"/>
<reference evidence="2 3" key="1">
    <citation type="submission" date="2018-10" db="EMBL/GenBank/DDBJ databases">
        <title>A high-quality apple genome assembly.</title>
        <authorList>
            <person name="Hu J."/>
        </authorList>
    </citation>
    <scope>NUCLEOTIDE SEQUENCE [LARGE SCALE GENOMIC DNA]</scope>
    <source>
        <strain evidence="3">cv. HFTH1</strain>
        <tissue evidence="2">Young leaf</tissue>
    </source>
</reference>
<feature type="region of interest" description="Disordered" evidence="1">
    <location>
        <begin position="1"/>
        <end position="27"/>
    </location>
</feature>
<gene>
    <name evidence="2" type="ORF">DVH24_018624</name>
</gene>
<organism evidence="2 3">
    <name type="scientific">Malus domestica</name>
    <name type="common">Apple</name>
    <name type="synonym">Pyrus malus</name>
    <dbReference type="NCBI Taxonomy" id="3750"/>
    <lineage>
        <taxon>Eukaryota</taxon>
        <taxon>Viridiplantae</taxon>
        <taxon>Streptophyta</taxon>
        <taxon>Embryophyta</taxon>
        <taxon>Tracheophyta</taxon>
        <taxon>Spermatophyta</taxon>
        <taxon>Magnoliopsida</taxon>
        <taxon>eudicotyledons</taxon>
        <taxon>Gunneridae</taxon>
        <taxon>Pentapetalae</taxon>
        <taxon>rosids</taxon>
        <taxon>fabids</taxon>
        <taxon>Rosales</taxon>
        <taxon>Rosaceae</taxon>
        <taxon>Amygdaloideae</taxon>
        <taxon>Maleae</taxon>
        <taxon>Malus</taxon>
    </lineage>
</organism>
<sequence length="88" mass="10103">MVEKLEESLSNCQGKERTGQPAKGEDGTPLPTLWLCHYFLAHKLHFMVKSDLVKYLLTRPILYGRLACWLLKLSEFDIICVTHKAIKS</sequence>
<evidence type="ECO:0000313" key="2">
    <source>
        <dbReference type="EMBL" id="RXH71269.1"/>
    </source>
</evidence>
<dbReference type="EMBL" id="RDQH01000342">
    <property type="protein sequence ID" value="RXH71269.1"/>
    <property type="molecule type" value="Genomic_DNA"/>
</dbReference>
<keyword evidence="3" id="KW-1185">Reference proteome</keyword>